<dbReference type="Pfam" id="PF25917">
    <property type="entry name" value="BSH_RND"/>
    <property type="match status" value="1"/>
</dbReference>
<feature type="domain" description="Multidrug resistance protein MdtA-like barrel-sandwich hybrid" evidence="9">
    <location>
        <begin position="81"/>
        <end position="219"/>
    </location>
</feature>
<dbReference type="EMBL" id="JACIIZ010000001">
    <property type="protein sequence ID" value="MBB6250062.1"/>
    <property type="molecule type" value="Genomic_DNA"/>
</dbReference>
<comment type="caution">
    <text evidence="12">The sequence shown here is derived from an EMBL/GenBank/DDBJ whole genome shotgun (WGS) entry which is preliminary data.</text>
</comment>
<evidence type="ECO:0000259" key="9">
    <source>
        <dbReference type="Pfam" id="PF25917"/>
    </source>
</evidence>
<reference evidence="12 13" key="1">
    <citation type="submission" date="2020-08" db="EMBL/GenBank/DDBJ databases">
        <title>Genomic Encyclopedia of Type Strains, Phase IV (KMG-IV): sequencing the most valuable type-strain genomes for metagenomic binning, comparative biology and taxonomic classification.</title>
        <authorList>
            <person name="Goeker M."/>
        </authorList>
    </citation>
    <scope>NUCLEOTIDE SEQUENCE [LARGE SCALE GENOMIC DNA]</scope>
    <source>
        <strain evidence="12 13">DSM 22198</strain>
    </source>
</reference>
<keyword evidence="4" id="KW-1003">Cell membrane</keyword>
<feature type="domain" description="Multidrug resistance protein MdtA-like alpha-helical hairpin" evidence="8">
    <location>
        <begin position="121"/>
        <end position="190"/>
    </location>
</feature>
<dbReference type="AlphaFoldDB" id="A0A7X0EAY5"/>
<dbReference type="NCBIfam" id="TIGR01730">
    <property type="entry name" value="RND_mfp"/>
    <property type="match status" value="1"/>
</dbReference>
<feature type="domain" description="Multidrug resistance protein MdtA-like C-terminal permuted SH3" evidence="11">
    <location>
        <begin position="314"/>
        <end position="372"/>
    </location>
</feature>
<evidence type="ECO:0000256" key="6">
    <source>
        <dbReference type="ARBA" id="ARBA00023136"/>
    </source>
</evidence>
<dbReference type="InterPro" id="IPR006143">
    <property type="entry name" value="RND_pump_MFP"/>
</dbReference>
<protein>
    <submittedName>
        <fullName evidence="12">Multidrug efflux system membrane fusion protein</fullName>
    </submittedName>
</protein>
<feature type="region of interest" description="Disordered" evidence="7">
    <location>
        <begin position="34"/>
        <end position="54"/>
    </location>
</feature>
<comment type="similarity">
    <text evidence="2">Belongs to the membrane fusion protein (MFP) (TC 8.A.1) family.</text>
</comment>
<dbReference type="Gene3D" id="2.40.420.20">
    <property type="match status" value="1"/>
</dbReference>
<dbReference type="FunFam" id="2.40.420.20:FF:000001">
    <property type="entry name" value="Efflux RND transporter periplasmic adaptor subunit"/>
    <property type="match status" value="1"/>
</dbReference>
<dbReference type="InterPro" id="IPR058626">
    <property type="entry name" value="MdtA-like_b-barrel"/>
</dbReference>
<dbReference type="PANTHER" id="PTHR30469">
    <property type="entry name" value="MULTIDRUG RESISTANCE PROTEIN MDTA"/>
    <property type="match status" value="1"/>
</dbReference>
<evidence type="ECO:0000259" key="11">
    <source>
        <dbReference type="Pfam" id="PF25967"/>
    </source>
</evidence>
<dbReference type="InterPro" id="IPR058624">
    <property type="entry name" value="MdtA-like_HH"/>
</dbReference>
<dbReference type="RefSeq" id="WP_184797220.1">
    <property type="nucleotide sequence ID" value="NZ_JACIIZ010000001.1"/>
</dbReference>
<evidence type="ECO:0000256" key="4">
    <source>
        <dbReference type="ARBA" id="ARBA00022475"/>
    </source>
</evidence>
<dbReference type="Pfam" id="PF25944">
    <property type="entry name" value="Beta-barrel_RND"/>
    <property type="match status" value="1"/>
</dbReference>
<organism evidence="12 13">
    <name type="scientific">Nitrospirillum iridis</name>
    <dbReference type="NCBI Taxonomy" id="765888"/>
    <lineage>
        <taxon>Bacteria</taxon>
        <taxon>Pseudomonadati</taxon>
        <taxon>Pseudomonadota</taxon>
        <taxon>Alphaproteobacteria</taxon>
        <taxon>Rhodospirillales</taxon>
        <taxon>Azospirillaceae</taxon>
        <taxon>Nitrospirillum</taxon>
    </lineage>
</organism>
<dbReference type="Pfam" id="PF25876">
    <property type="entry name" value="HH_MFP_RND"/>
    <property type="match status" value="1"/>
</dbReference>
<keyword evidence="3" id="KW-0813">Transport</keyword>
<dbReference type="Gene3D" id="2.40.50.100">
    <property type="match status" value="1"/>
</dbReference>
<feature type="region of interest" description="Disordered" evidence="7">
    <location>
        <begin position="379"/>
        <end position="426"/>
    </location>
</feature>
<dbReference type="InterPro" id="IPR058625">
    <property type="entry name" value="MdtA-like_BSH"/>
</dbReference>
<evidence type="ECO:0000256" key="3">
    <source>
        <dbReference type="ARBA" id="ARBA00022448"/>
    </source>
</evidence>
<gene>
    <name evidence="12" type="ORF">FHS74_000595</name>
</gene>
<dbReference type="SUPFAM" id="SSF111369">
    <property type="entry name" value="HlyD-like secretion proteins"/>
    <property type="match status" value="1"/>
</dbReference>
<dbReference type="GO" id="GO:1990281">
    <property type="term" value="C:efflux pump complex"/>
    <property type="evidence" value="ECO:0007669"/>
    <property type="project" value="TreeGrafter"/>
</dbReference>
<evidence type="ECO:0000256" key="5">
    <source>
        <dbReference type="ARBA" id="ARBA00022519"/>
    </source>
</evidence>
<keyword evidence="6" id="KW-0472">Membrane</keyword>
<dbReference type="Proteomes" id="UP000539175">
    <property type="component" value="Unassembled WGS sequence"/>
</dbReference>
<evidence type="ECO:0000256" key="1">
    <source>
        <dbReference type="ARBA" id="ARBA00004236"/>
    </source>
</evidence>
<comment type="subcellular location">
    <subcellularLocation>
        <location evidence="1">Cell membrane</location>
    </subcellularLocation>
</comment>
<evidence type="ECO:0000259" key="10">
    <source>
        <dbReference type="Pfam" id="PF25944"/>
    </source>
</evidence>
<dbReference type="Gene3D" id="2.40.30.170">
    <property type="match status" value="1"/>
</dbReference>
<evidence type="ECO:0000259" key="8">
    <source>
        <dbReference type="Pfam" id="PF25876"/>
    </source>
</evidence>
<evidence type="ECO:0000256" key="7">
    <source>
        <dbReference type="SAM" id="MobiDB-lite"/>
    </source>
</evidence>
<evidence type="ECO:0000313" key="13">
    <source>
        <dbReference type="Proteomes" id="UP000539175"/>
    </source>
</evidence>
<keyword evidence="13" id="KW-1185">Reference proteome</keyword>
<evidence type="ECO:0000256" key="2">
    <source>
        <dbReference type="ARBA" id="ARBA00009477"/>
    </source>
</evidence>
<sequence length="426" mass="44185">MKRPLAIAALALALVCLYGGYRVWGAKSWQGPPVAEAAGPAGKQPPRRGNDGPVPVVTARVRRGAMPVDVTAVGTVQPISTVQVRARIDSQLMEAKVEEGQEVKAGDLLFLLDQRPAKAALMQAEANLARDQANLGQARSDAQRNAGLFARGAVSLQQNEQAAATAKAQEATVLADQAAVDQARLTLAFTEIRSPIDGVVGSIQLRPGNLVKGSDSGSTLTALVQVAPINVTFTVPEKHVTVVRQALRSTAPPSVAVKTGDGLVSATGRLVFIDNTVDQQSGTIQLKGLFPNKDRALWPGQFVNVTLHLGAEADVLSVPAVAVQRGQAGAYVFVVKSDDTVDMRPVTVARFTEQGAVIATGLEAGERVVTEGQLRLVPGAKVTEPPAGQTQGQGGLEADGVPAPEAATGASVGRASPEQANGKART</sequence>
<dbReference type="InterPro" id="IPR058627">
    <property type="entry name" value="MdtA-like_C"/>
</dbReference>
<keyword evidence="5" id="KW-0997">Cell inner membrane</keyword>
<proteinExistence type="inferred from homology"/>
<accession>A0A7X0EAY5</accession>
<evidence type="ECO:0000313" key="12">
    <source>
        <dbReference type="EMBL" id="MBB6250062.1"/>
    </source>
</evidence>
<dbReference type="Gene3D" id="1.10.287.470">
    <property type="entry name" value="Helix hairpin bin"/>
    <property type="match status" value="1"/>
</dbReference>
<dbReference type="GO" id="GO:0030313">
    <property type="term" value="C:cell envelope"/>
    <property type="evidence" value="ECO:0007669"/>
    <property type="project" value="UniProtKB-SubCell"/>
</dbReference>
<dbReference type="GO" id="GO:0015562">
    <property type="term" value="F:efflux transmembrane transporter activity"/>
    <property type="evidence" value="ECO:0007669"/>
    <property type="project" value="TreeGrafter"/>
</dbReference>
<dbReference type="PANTHER" id="PTHR30469:SF36">
    <property type="entry name" value="BLL3903 PROTEIN"/>
    <property type="match status" value="1"/>
</dbReference>
<name>A0A7X0EAY5_9PROT</name>
<feature type="domain" description="Multidrug resistance protein MdtA-like beta-barrel" evidence="10">
    <location>
        <begin position="228"/>
        <end position="310"/>
    </location>
</feature>
<dbReference type="Pfam" id="PF25967">
    <property type="entry name" value="RND-MFP_C"/>
    <property type="match status" value="1"/>
</dbReference>